<dbReference type="EMBL" id="CAJPDR010000536">
    <property type="protein sequence ID" value="CAF9939084.1"/>
    <property type="molecule type" value="Genomic_DNA"/>
</dbReference>
<feature type="domain" description="MJ1316 RNA cyclic group end recognition" evidence="2">
    <location>
        <begin position="88"/>
        <end position="164"/>
    </location>
</feature>
<dbReference type="OrthoDB" id="10263155at2759"/>
<dbReference type="Proteomes" id="UP000664203">
    <property type="component" value="Unassembled WGS sequence"/>
</dbReference>
<dbReference type="AlphaFoldDB" id="A0A8H3J1P1"/>
<evidence type="ECO:0000313" key="4">
    <source>
        <dbReference type="Proteomes" id="UP000664203"/>
    </source>
</evidence>
<comment type="caution">
    <text evidence="3">The sequence shown here is derived from an EMBL/GenBank/DDBJ whole genome shotgun (WGS) entry which is preliminary data.</text>
</comment>
<keyword evidence="4" id="KW-1185">Reference proteome</keyword>
<dbReference type="PANTHER" id="PTHR46729">
    <property type="entry name" value="LEUKOCYTE RECEPTOR CLUSTER MEMBER 9"/>
    <property type="match status" value="1"/>
</dbReference>
<accession>A0A8H3J1P1</accession>
<evidence type="ECO:0000313" key="3">
    <source>
        <dbReference type="EMBL" id="CAF9939084.1"/>
    </source>
</evidence>
<feature type="compositionally biased region" description="Basic and acidic residues" evidence="1">
    <location>
        <begin position="183"/>
        <end position="192"/>
    </location>
</feature>
<dbReference type="InterPro" id="IPR040459">
    <property type="entry name" value="MJ1316"/>
</dbReference>
<name>A0A8H3J1P1_9LECA</name>
<dbReference type="Pfam" id="PF04457">
    <property type="entry name" value="MJ1316"/>
    <property type="match status" value="1"/>
</dbReference>
<feature type="compositionally biased region" description="Basic residues" evidence="1">
    <location>
        <begin position="69"/>
        <end position="79"/>
    </location>
</feature>
<feature type="region of interest" description="Disordered" evidence="1">
    <location>
        <begin position="1"/>
        <end position="94"/>
    </location>
</feature>
<sequence>MAPTRPSHDREDPEDSLAHMHAPSTLEASGDDMVPLQPAQPEPASDSDSDDSSTTPSPSPCHKPPTSRSRAKKARKAAHRTQNSKPSLRPAQDILSRIRHDPSLHEADFVVGYVDRHESEVMEMDVSAWKGGVSDFTDEEWIPQHRIVYFRKKGDGEGRRVWDRATRLDRLFGSGVAPMNASEVREAENAKEDEADGVTDESEDGDTARVMSEEVSSSIEKICQKLN</sequence>
<evidence type="ECO:0000259" key="2">
    <source>
        <dbReference type="Pfam" id="PF04457"/>
    </source>
</evidence>
<proteinExistence type="predicted"/>
<protein>
    <recommendedName>
        <fullName evidence="2">MJ1316 RNA cyclic group end recognition domain-containing protein</fullName>
    </recommendedName>
</protein>
<evidence type="ECO:0000256" key="1">
    <source>
        <dbReference type="SAM" id="MobiDB-lite"/>
    </source>
</evidence>
<gene>
    <name evidence="3" type="ORF">ALECFALPRED_007977</name>
</gene>
<dbReference type="PANTHER" id="PTHR46729:SF1">
    <property type="entry name" value="LEUKOCYTE RECEPTOR CLUSTER MEMBER 9"/>
    <property type="match status" value="1"/>
</dbReference>
<dbReference type="InterPro" id="IPR042653">
    <property type="entry name" value="Leng9"/>
</dbReference>
<feature type="compositionally biased region" description="Basic and acidic residues" evidence="1">
    <location>
        <begin position="1"/>
        <end position="11"/>
    </location>
</feature>
<feature type="compositionally biased region" description="Acidic residues" evidence="1">
    <location>
        <begin position="193"/>
        <end position="205"/>
    </location>
</feature>
<organism evidence="3 4">
    <name type="scientific">Alectoria fallacina</name>
    <dbReference type="NCBI Taxonomy" id="1903189"/>
    <lineage>
        <taxon>Eukaryota</taxon>
        <taxon>Fungi</taxon>
        <taxon>Dikarya</taxon>
        <taxon>Ascomycota</taxon>
        <taxon>Pezizomycotina</taxon>
        <taxon>Lecanoromycetes</taxon>
        <taxon>OSLEUM clade</taxon>
        <taxon>Lecanoromycetidae</taxon>
        <taxon>Lecanorales</taxon>
        <taxon>Lecanorineae</taxon>
        <taxon>Parmeliaceae</taxon>
        <taxon>Alectoria</taxon>
    </lineage>
</organism>
<feature type="region of interest" description="Disordered" evidence="1">
    <location>
        <begin position="183"/>
        <end position="227"/>
    </location>
</feature>
<reference evidence="3" key="1">
    <citation type="submission" date="2021-03" db="EMBL/GenBank/DDBJ databases">
        <authorList>
            <person name="Tagirdzhanova G."/>
        </authorList>
    </citation>
    <scope>NUCLEOTIDE SEQUENCE</scope>
</reference>